<keyword evidence="3" id="KW-0597">Phosphoprotein</keyword>
<dbReference type="FunFam" id="3.30.559.30:FF:000002">
    <property type="entry name" value="Nonribosomal peptide synthase Pes1"/>
    <property type="match status" value="2"/>
</dbReference>
<dbReference type="InterPro" id="IPR000873">
    <property type="entry name" value="AMP-dep_synth/lig_dom"/>
</dbReference>
<evidence type="ECO:0000256" key="8">
    <source>
        <dbReference type="SAM" id="MobiDB-lite"/>
    </source>
</evidence>
<dbReference type="FunFam" id="3.30.559.30:FF:000005">
    <property type="entry name" value="Nonribosomal peptide synthase Pes1"/>
    <property type="match status" value="1"/>
</dbReference>
<dbReference type="Pfam" id="PF00550">
    <property type="entry name" value="PP-binding"/>
    <property type="match status" value="4"/>
</dbReference>
<dbReference type="CDD" id="cd05918">
    <property type="entry name" value="A_NRPS_SidN3_like"/>
    <property type="match status" value="4"/>
</dbReference>
<name>A0A5N6Z2A4_9EURO</name>
<dbReference type="Gene3D" id="1.10.1200.10">
    <property type="entry name" value="ACP-like"/>
    <property type="match status" value="5"/>
</dbReference>
<evidence type="ECO:0000256" key="1">
    <source>
        <dbReference type="ARBA" id="ARBA00005179"/>
    </source>
</evidence>
<dbReference type="GO" id="GO:1904091">
    <property type="term" value="F:non-ribosomal peptide synthetase activity"/>
    <property type="evidence" value="ECO:0007669"/>
    <property type="project" value="UniProtKB-ARBA"/>
</dbReference>
<dbReference type="SMART" id="SM00823">
    <property type="entry name" value="PKS_PP"/>
    <property type="match status" value="4"/>
</dbReference>
<feature type="domain" description="Carrier" evidence="9">
    <location>
        <begin position="778"/>
        <end position="854"/>
    </location>
</feature>
<evidence type="ECO:0000256" key="7">
    <source>
        <dbReference type="ARBA" id="ARBA00029454"/>
    </source>
</evidence>
<dbReference type="PANTHER" id="PTHR45398:SF1">
    <property type="entry name" value="ENZYME, PUTATIVE (JCVI)-RELATED"/>
    <property type="match status" value="1"/>
</dbReference>
<dbReference type="OrthoDB" id="416786at2759"/>
<dbReference type="FunFam" id="3.30.559.30:FF:000009">
    <property type="entry name" value="Nonribosomal peptide synthase Pes1"/>
    <property type="match status" value="1"/>
</dbReference>
<dbReference type="GO" id="GO:0016874">
    <property type="term" value="F:ligase activity"/>
    <property type="evidence" value="ECO:0007669"/>
    <property type="project" value="UniProtKB-KW"/>
</dbReference>
<dbReference type="Gene3D" id="3.30.300.30">
    <property type="match status" value="4"/>
</dbReference>
<accession>A0A5N6Z2A4</accession>
<keyword evidence="5" id="KW-0808">Transferase</keyword>
<evidence type="ECO:0000313" key="11">
    <source>
        <dbReference type="Proteomes" id="UP000327118"/>
    </source>
</evidence>
<dbReference type="InterPro" id="IPR010071">
    <property type="entry name" value="AA_adenyl_dom"/>
</dbReference>
<dbReference type="NCBIfam" id="NF003417">
    <property type="entry name" value="PRK04813.1"/>
    <property type="match status" value="4"/>
</dbReference>
<comment type="pathway">
    <text evidence="1">Secondary metabolite biosynthesis.</text>
</comment>
<reference evidence="11" key="1">
    <citation type="submission" date="2019-04" db="EMBL/GenBank/DDBJ databases">
        <title>Friends and foes A comparative genomics studyof 23 Aspergillus species from section Flavi.</title>
        <authorList>
            <consortium name="DOE Joint Genome Institute"/>
            <person name="Kjaerbolling I."/>
            <person name="Vesth T."/>
            <person name="Frisvad J.C."/>
            <person name="Nybo J.L."/>
            <person name="Theobald S."/>
            <person name="Kildgaard S."/>
            <person name="Isbrandt T."/>
            <person name="Kuo A."/>
            <person name="Sato A."/>
            <person name="Lyhne E.K."/>
            <person name="Kogle M.E."/>
            <person name="Wiebenga A."/>
            <person name="Kun R.S."/>
            <person name="Lubbers R.J."/>
            <person name="Makela M.R."/>
            <person name="Barry K."/>
            <person name="Chovatia M."/>
            <person name="Clum A."/>
            <person name="Daum C."/>
            <person name="Haridas S."/>
            <person name="He G."/>
            <person name="LaButti K."/>
            <person name="Lipzen A."/>
            <person name="Mondo S."/>
            <person name="Riley R."/>
            <person name="Salamov A."/>
            <person name="Simmons B.A."/>
            <person name="Magnuson J.K."/>
            <person name="Henrissat B."/>
            <person name="Mortensen U.H."/>
            <person name="Larsen T.O."/>
            <person name="Devries R.P."/>
            <person name="Grigoriev I.V."/>
            <person name="Machida M."/>
            <person name="Baker S.E."/>
            <person name="Andersen M.R."/>
        </authorList>
    </citation>
    <scope>NUCLEOTIDE SEQUENCE [LARGE SCALE GENOMIC DNA]</scope>
    <source>
        <strain evidence="11">CBS 553.77</strain>
    </source>
</reference>
<dbReference type="FunFam" id="3.30.559.10:FF:000016">
    <property type="entry name" value="Nonribosomal peptide synthase Pes1"/>
    <property type="match status" value="2"/>
</dbReference>
<dbReference type="FunFam" id="3.40.50.980:FF:000001">
    <property type="entry name" value="Non-ribosomal peptide synthetase"/>
    <property type="match status" value="2"/>
</dbReference>
<protein>
    <recommendedName>
        <fullName evidence="9">Carrier domain-containing protein</fullName>
    </recommendedName>
</protein>
<dbReference type="PROSITE" id="PS00455">
    <property type="entry name" value="AMP_BINDING"/>
    <property type="match status" value="2"/>
</dbReference>
<dbReference type="EMBL" id="ML739187">
    <property type="protein sequence ID" value="KAE8351096.1"/>
    <property type="molecule type" value="Genomic_DNA"/>
</dbReference>
<dbReference type="GO" id="GO:0031177">
    <property type="term" value="F:phosphopantetheine binding"/>
    <property type="evidence" value="ECO:0007669"/>
    <property type="project" value="InterPro"/>
</dbReference>
<dbReference type="FunFam" id="3.30.559.10:FF:000037">
    <property type="entry name" value="Nonribosomal peptide synthase Pes1"/>
    <property type="match status" value="1"/>
</dbReference>
<dbReference type="FunFam" id="1.10.1200.10:FF:000005">
    <property type="entry name" value="Nonribosomal peptide synthetase 1"/>
    <property type="match status" value="2"/>
</dbReference>
<keyword evidence="6" id="KW-0677">Repeat</keyword>
<dbReference type="SUPFAM" id="SSF52777">
    <property type="entry name" value="CoA-dependent acyltransferases"/>
    <property type="match status" value="14"/>
</dbReference>
<feature type="compositionally biased region" description="Polar residues" evidence="8">
    <location>
        <begin position="5257"/>
        <end position="5274"/>
    </location>
</feature>
<dbReference type="FunFam" id="1.10.1200.10:FF:000024">
    <property type="entry name" value="Nonribosomal peptide synthase Pes1"/>
    <property type="match status" value="1"/>
</dbReference>
<dbReference type="InterPro" id="IPR036736">
    <property type="entry name" value="ACP-like_sf"/>
</dbReference>
<dbReference type="GO" id="GO:0019748">
    <property type="term" value="P:secondary metabolic process"/>
    <property type="evidence" value="ECO:0007669"/>
    <property type="project" value="UniProtKB-ARBA"/>
</dbReference>
<evidence type="ECO:0000256" key="6">
    <source>
        <dbReference type="ARBA" id="ARBA00022737"/>
    </source>
</evidence>
<evidence type="ECO:0000256" key="5">
    <source>
        <dbReference type="ARBA" id="ARBA00022679"/>
    </source>
</evidence>
<dbReference type="PROSITE" id="PS00012">
    <property type="entry name" value="PHOSPHOPANTETHEINE"/>
    <property type="match status" value="3"/>
</dbReference>
<dbReference type="FunFam" id="3.30.559.10:FF:000031">
    <property type="entry name" value="Nonribosomal peptide synthase Pes1"/>
    <property type="match status" value="1"/>
</dbReference>
<dbReference type="GO" id="GO:0016740">
    <property type="term" value="F:transferase activity"/>
    <property type="evidence" value="ECO:0007669"/>
    <property type="project" value="UniProtKB-KW"/>
</dbReference>
<dbReference type="InterPro" id="IPR020845">
    <property type="entry name" value="AMP-binding_CS"/>
</dbReference>
<dbReference type="InterPro" id="IPR009081">
    <property type="entry name" value="PP-bd_ACP"/>
</dbReference>
<dbReference type="SUPFAM" id="SSF56801">
    <property type="entry name" value="Acetyl-CoA synthetase-like"/>
    <property type="match status" value="4"/>
</dbReference>
<sequence>MTIMAHSTQCFLPRFGPQSDGPKRPMSMRTKTSRSETTQLASAWCDGQLDALIQTTWALVLYRYTGSGDICFGYQHPSQSPDHPNICTYRVTISEDVAIRALLEKVIANSAEKCGTLSVNHQDFRLYNTMVMIRNCCDETKISTDTTVQPVAAIPPPYECRIRLHVKVLRDDIGIFMEWWNGDMSTEQMNSMSNYFQQVLTRVLSGDDIPVNKLGGMSESDWSRVCKFNAAVPESYDRCIHEIIHEQALRRPGSEAVCAWDGSLTYSELDVLASQFAYHLQAQGVGPEIRVALCFDKSKWNIVAMLAVLKAGGAFVPLDPAHPATRLQSLAQSVQARIMLCSRNHADDLRTVVEHLIPLDGHTWDELSIPQGEVSLLTETKGCNAAYVIFTSGSTGEPKGTLMEHRAYVSSAIAHAPRLRVFSDSRLLQFAAHTFDASLVEILTTLLVGACICVPSEEARLNDITKVINDMNVNHATLTPSFVDFISISDVPRLETLVLAGEAMSQSHLETWSKINLVNGFGPTETAVTAAVNSKVTKDSDCRDIGLPTGVRCWIVDSEDHNQLVPVGCVGEMLVEGPSLARGYVNNQQKTAEVFIYDPAWSKRNDTGSSFRRRFYKTGDLVRYNSEAGSLTYLGRKDTQVKFHGQRIELGEIEDNLNTDPKIKHCLVSLPKCGFSEGRLAAVLSLSIFDSSNSESAPLRLLEDSKKNSTISQIRDRLSTRLPAYMIPTVWLCVETLPLLVSGKLDRKATASWIGSLESDPNIQRAQLDRTPNEASFRSENTTEEHLASIWSRVLNVPRSHISLDESFLSLGGDSIAGLTCVGFCKKQGIGITVQDVLQSKSIRDLATRAKEIQHPASYEEILEKPFHLSPIQKLHFMVRKEGQGHFNQSVLTRLNQRVDEHELLRSIEILISRHSMLRSRFTDLGAEGLQQRITEDIPGSYHCRVHDVSCQEEIEHIVADSQSCINAFTGPLIAVNMFNLNGRDHVLSLVAHHLVVDIVSWRIILEDLEDLLLNPNEATSQGGSLPFQTWCQLQVDHSEKSNTHRQKALESLPAPDFAYWGMENHTSTYGDVDCETFEVDAESTHTLLMGCHKSLQTEPIDIFLASLLHSFQQTFRDRCLPVIYNEGHGREVWDSAIDISRTVGWFTILHPITLQRIAEDDPVKTLVRVKDLRRRVTDNGRQDFARRLVGDGKERGHHCPMEISFNYVGQHRDLQRQDGLFQLMNQMAGETGQGGGAADFGENTPRFALFEISAMAVQGRLRFTFSFNRYMKHQQAIRNWISRCHDLLKELGPKLQSLAPEPTLSSFPMLSLTYEELETIFTNRLPSIGIDSPDQVDDIYPCSRMQQGILLSRSRDEGLYSVHDTFEVKDSGRKPDLNRLVFAWKQVVMHHPMLRTIFVDKLTGCELFCQVVLKTFDSQPNIVTCKNDDDVLAAFDEQGPMEYIVDRPPHRFSICQTPAGKLFCRLEINHVSMDGSSISIIVRDLQLAYSGKLEEYRRPMFKNFLHYLREQDDSTEYWCSYLSDLRPCNFPMLNDGIPSTKHLRSIRLNVTFYNELLAACEKGGVTLSTAISTAWGLTLRQFCGSSDVCFSYLASLRDLPVEDIESVVGPVITLLPCRMKLPGNALLKDILQQVQIDYMEHLSYRNTSLIDIQHALKLSDASLFNTGVSYRRLPPANAIAKEEVQLVEVGSIYDPAEFPLYVNVEVADDDAHIDLNYWTTAFSDGQAENVASIFLKALENIVYYQDAEVSSIDGLSDRNKQQMATWNGQVPEGVDTSVHAMFNEKVELHPDALAIAAWDGELTYAKLNELSSALAAYLTKFGVSAGVLVPLDFGKSMWQIVSVLAVLKVGGVCVPMDETTSQTSFLDWLADNGAQVALATPARAQRLERTIPYVIPVSWSLFESLPKETVFFSAQPSDDCYVIFTSGSSSSPKPVVLSHQSILARAGAFTSVLDMGPETRMFQFASYTSDMFVHELFGTLMCDGCVCIPSESEEGGLSTSINTLQANFVSVTPTVASFIRPSDVPGVKCLSLFGESLTEKIKSTWSTRVRLHTFYGTAECSSTCIHHTYNEPNGTTKAGLGNGCATWIVDPSNHNILVPVGCTGELVLEGPGVSRRYLHNEEQTTQSFIESPAWSLEFGKRTLVNNDTRPELSRQMFKTGDLAQYNSDGTLVHMGRKDKMIVGGIQEDAQALEQRIDLALLPDNRCVIEVIDWCDEQVTTDCLAVFILLEDRYFMEAGEPCQIIAQSSPQFHALAQKGLTTLLRSMPAFRVPSFYFPVHNIPLKSSGRLDRRALKDAARALPESTRLEFNFKKAKASHSCTNAGTGYWEEYLADVEPCLFPSLSPTAVESVRGVINLRINHGIKMQNACQVFDVTISSLLHVIWGLVLRCYTGLEDVCFGYRVSEAPEILCCRINLKNDVEVEGAVQRRNQELKQGLKHSIPLSEVRKKLGLQERSIFNTAFISERSNVTDIINDVSSLSEYIIVVDAKDLESLERVSFHYSRESLSDTNVSDIVHCFEQVLKSVIHTSLSKLVGDINFLSEQSCKMICEWNSELPERPQKCAHEVIRQQSLSLPPSTPAICSWDANLTYSDVEHLSSRLAQYLIGLGVGPEIFVALFFEKSAWYVIAQVAVLKAGGAFVSLDPSHPETRLQGLVDDIGAHVMLCSAKHCDKASRLCDTAFVVCEATIDRLTVPSTVMVASTLNINNAAYAIFTSGTTGKPKVSVIEHMGLGIAAATFPKTFRMDAGARVLQFSNYIFDVNVLETIITLMTGGCICIPSEDERMNDLAGAINRMAANTACLTPSTASALNPESIPTLRTIMMGGEKMTMSHVDRWADRCVINAYGPSEATVASTASIKAEGGRRLTDDYNSIGTAFAGRAWIVDPHNYHRLVPIGAVGELVLEGCNVGRGYLNNAEKTKEVFITDPQWTEHEGLQDILRRKERMYRTGDLVRYNSDGTLCFISRKDTQIKLNGQRIELEEIEQQCIGYLPTDTQVAVEVVTPEARTVAKGLAVFFTILDNAPRQSNGADLLLPMDEATVDIVKKLHSSLKESLPIFMIPKLFFPVRYLPFAATGKLDRKGLRAMIEPLPKEKLKQYTTTYNAGSRQASERGAEDKLRDLWEEALGLAPDSVNPDDSFFGIGGDSLSAMKLVSAAHSHGITLTVADIYANPVLADMATICEPSRNEAHQVTIEPFSLLPASVSRKEVLQEVADQCCVSEASISDIYPCSSVQEGLITLSIKQQGAYIARPIFKLTSKVNLERFKAAWQRTADELDILRTRIVHMDSMGFLQVVLDKEPISWTIATMIDEIMDDTPQFPTHNGGLLTGYAIVQPGNSPTRYFIWTAHHALYDGWSVPLILKRVEELYNDSSNKGSTLPYKLFISHLQEKDLSDSDKFWKSQLADISCSPFPQSKASLSDAVRVGNRHYSSIEIKRVPESKDLTLPELIRAAWAIVISVYTGSDDVCFGETLMGRNIDLHGVTEVAGPVLTTVPTRIQVDNGMLVTQFLQNIRKLTTAMIPHQHAGLQRIRKLDDNTSLACDFQNLLVIQTEEGSMNGDLWIPENNQTSGDFFTHPLTVECKISESKLGLTVHHDEIVLDSWQTERLTNQFTHVIQQLLTFTNKDTRKLSDLEVTSPQDKQEISLWNQRPLTRVDRCVHDIIREREAMQPEAPAICAWDGQLSYREMYGHASLFAAYLNSRGVGPETLVPICLDKSVWAIVTILSVLIAGGAFVPLDPAHPTSRHQEILEEIEARVILCSPQYRNRYAGSVKTIVPVSQDTIRAYSALARKTASSNLATPSNMAYAIFTSGSTGRPKGIIIEHHALASSAASFSPIVHLNENARAFQFASLTFDAAVMEVLATLMHGGCICIPSEDERLNDVAGAIRRMEVSWAFLTPSIASIIEPSSVPSLKVLACGGEKLSREVVQKWAHHVKLINGYGPTETTIFAVLNDVKPSTDPACIGYGIPSTLTWVVDPENHNRLSPLGAIGELALEGAALAREYLKSPEKTADAFVSEPTWIRDFSSALPSPRRIYKTGDLVRYNPDGSIEYISRKDHQVKIHGLRMELGEIEHRLCDDRRVRHAVVILPKSGLIQKRLVAILSLESLISGNGLHSDGACELICQSQMDAAYRELQEIQKGLELQLPIYMVPQTWVVIRKLPMLVSGKLDRKRITAWVEKIDEETYDRIMQDYDNIKRGTAEHKNEDDNGSISILRDIFTQVLNVPSSKIDPSRSFVSLGGDSITGMAVISRARKHGLNLTLHNILQSKSITELALTSVATVQTVQHEEKLGELFNLSPIQGLYIQMADEFQGKARFNQSMTVRLTKRTRPDVVKAAIKAVVDRHSMFRARFSKSSDGSWKQKITKSLDSSYRFRIHSINNPRDMLPTIAESQQCLDMQNGPIFAADLFEVRDNEQVLFIVAHHLCVDMVSWRIVLQDMQEFIERGTLSSDKLLSFQSWCDLQVENSKRENSIVKFPFSVEPPNSAYWGMANTPNLYGHVKMESFTLNEEATAFILGPCHEALRTETVEILLATVIHSFGHVFTDRSIPTIYNEGHGRETWDSSIDISRTVGWFTTMCPLHVNEGSDFFQTLKRVKDTRRKIAGNSRPYFAQSLLHPTGDGPSSFPVPLEVVFNYLGQLQQLERQDSLFQHYGGAFDAETFELAGDMGPKTPRFALFEISAIIIKDKLHVSFTYNRNMRHGSRIQDWISECRRTLEKDVISLENFPSEPTLSDFPLLPTTYGGLDDLIKNTLPRLGIESWDRVEDIYPCSPVQEGILLSQLRDPNGYIFHGIFEVLPLQDRRIDSALLRKAWAMVVNRHPALRTLFIESNYKGGTFDQLVIKVSGDDVLEFKCDESLAFVKLDQVKLQNINASRRTKLPQQMTICTTPSGRVLMKIEMNHAIVDGGSIDVLFRDLALAYNSQLPAGPGPRYSDYIMFTRSQVHDKALEHWKQYLSGVRPCHLSFPANPSCDRQLGSHLISFNRLPELQKFCESNSVTLANLTLSAWAIVLRSFTGSDDICFGYPSAGRDSPVPGIHDAVGIFINMVCCRVKFTAAQTLEDVSKLVQSDYIGNLPHQNCSLAQIQHELGQHGQSLFNTTLSIQNRSAPKDSRDKTISFEMQSAYDPTEYPVTVNVETTKGREGIMLRYWTDTVSDSQAKDLADAVAQIFTCFIESPSKLVSELKLAPGQEVSAISKSPVTDLDVLNSDALRTLIDIRVNEVIDQMLKEGKLAIPAVHELHLGASNGSFRTRRIPRERDPSDSTLTLTNHSRASTDSSESTDLEKRLWTLWSSALGLSPSVVNRRGSFFKLGGDSITAMKMVGAAREEGLTLSVAEIFNNPVFEDMLATVVAKDTTTALEAQVQVTQLSEKVAESPVIVTRAVTTEEISVLRPVQIDDSSFQSSICSKIGVFRGGIADVLPVTDFQALSITASLFKSRWMVNYFFLDGKGSLDIRRLRESFMRVVDAFDILRTVFVSFHGQFFQVVLRKMKPEIIVHETEKSLDEYTESLQQRDREQDPRQGEQYVQFYVVKKKDTDHHRILIRMSHTQFDGVCLPRIMSAIKMGYEGSPIPPTASFSNYMRMLPGSITPEHYQYWATLLQGSTMTDIIRRQTPNTFQHIGSFTAQKKTIEISATVIGDVTLATVMQSAWAMTLAKLSAQSDVVFGLTISGRNATIPGIESTVGPCLNMIPVRVKFGHRWTGLDLFRYLQDQQVANMPYESLGFREIIRNCTDWPDSTFYTTSVFHQNVEYEGHMQLDDNMYRMGGVGVVDNFTDITVVSKPTGDGKLDITLAYSQRSAIGTAFAAKILDMLCETAHSLITNPQITLPSPSTLRSLPCQVIDDLPRPTEEHFLNSNLNSRSISELLVHSDILNKTWQEVLPNKDPDTPRPPFQLNSSFFGLGGDIFSMGQLAWCLEQEGLQVRLEELLEHPTFLGHLAVLALHNAKQGGLVERTRTVEEILRTPSVRSRPKSGIRNPLGKAATLAKRLTMRWSRA</sequence>
<dbReference type="FunFam" id="3.30.559.30:FF:000003">
    <property type="entry name" value="Nonribosomal peptide synthase SidD"/>
    <property type="match status" value="1"/>
</dbReference>
<dbReference type="Pfam" id="PF00501">
    <property type="entry name" value="AMP-binding"/>
    <property type="match status" value="4"/>
</dbReference>
<dbReference type="NCBIfam" id="TIGR01733">
    <property type="entry name" value="AA-adenyl-dom"/>
    <property type="match status" value="3"/>
</dbReference>
<evidence type="ECO:0000256" key="2">
    <source>
        <dbReference type="ARBA" id="ARBA00022450"/>
    </source>
</evidence>
<dbReference type="FunFam" id="3.40.50.12780:FF:000014">
    <property type="entry name" value="Nonribosomal peptide synthetase 1"/>
    <property type="match status" value="3"/>
</dbReference>
<dbReference type="FunFam" id="3.30.559.10:FF:000017">
    <property type="entry name" value="Nonribosomal peptide synthase Pes1"/>
    <property type="match status" value="2"/>
</dbReference>
<dbReference type="Gene3D" id="3.40.50.980">
    <property type="match status" value="2"/>
</dbReference>
<evidence type="ECO:0000313" key="10">
    <source>
        <dbReference type="EMBL" id="KAE8351096.1"/>
    </source>
</evidence>
<dbReference type="CDD" id="cd19542">
    <property type="entry name" value="CT_NRPS-like"/>
    <property type="match status" value="3"/>
</dbReference>
<comment type="similarity">
    <text evidence="7">Belongs to the NRP synthetase family.</text>
</comment>
<dbReference type="InterPro" id="IPR001242">
    <property type="entry name" value="Condensation_dom"/>
</dbReference>
<dbReference type="SUPFAM" id="SSF47336">
    <property type="entry name" value="ACP-like"/>
    <property type="match status" value="4"/>
</dbReference>
<evidence type="ECO:0000259" key="9">
    <source>
        <dbReference type="PROSITE" id="PS50075"/>
    </source>
</evidence>
<dbReference type="PROSITE" id="PS50075">
    <property type="entry name" value="CARRIER"/>
    <property type="match status" value="4"/>
</dbReference>
<dbReference type="Gene3D" id="3.30.559.30">
    <property type="entry name" value="Nonribosomal peptide synthetase, condensation domain"/>
    <property type="match status" value="8"/>
</dbReference>
<feature type="domain" description="Carrier" evidence="9">
    <location>
        <begin position="4203"/>
        <end position="4279"/>
    </location>
</feature>
<proteinExistence type="inferred from homology"/>
<feature type="domain" description="Carrier" evidence="9">
    <location>
        <begin position="5273"/>
        <end position="5349"/>
    </location>
</feature>
<dbReference type="Proteomes" id="UP000327118">
    <property type="component" value="Unassembled WGS sequence"/>
</dbReference>
<dbReference type="InterPro" id="IPR006162">
    <property type="entry name" value="Ppantetheine_attach_site"/>
</dbReference>
<dbReference type="CDD" id="cd19545">
    <property type="entry name" value="FUM14_C_NRPS-like"/>
    <property type="match status" value="1"/>
</dbReference>
<dbReference type="Gene3D" id="2.30.38.10">
    <property type="entry name" value="Luciferase, Domain 3"/>
    <property type="match status" value="1"/>
</dbReference>
<evidence type="ECO:0000256" key="3">
    <source>
        <dbReference type="ARBA" id="ARBA00022553"/>
    </source>
</evidence>
<dbReference type="FunFam" id="3.30.559.30:FF:000010">
    <property type="entry name" value="Nonribosomal peptide synthase Pes1"/>
    <property type="match status" value="1"/>
</dbReference>
<keyword evidence="4" id="KW-0436">Ligase</keyword>
<dbReference type="InterPro" id="IPR020806">
    <property type="entry name" value="PKS_PP-bd"/>
</dbReference>
<dbReference type="PANTHER" id="PTHR45398">
    <property type="match status" value="1"/>
</dbReference>
<dbReference type="FunFam" id="3.30.300.30:FF:000015">
    <property type="entry name" value="Nonribosomal peptide synthase SidD"/>
    <property type="match status" value="3"/>
</dbReference>
<dbReference type="FunFam" id="1.10.1200.10:FF:000026">
    <property type="entry name" value="Nonribosomal peptide synthase Pes1"/>
    <property type="match status" value="1"/>
</dbReference>
<feature type="domain" description="Carrier" evidence="9">
    <location>
        <begin position="3108"/>
        <end position="3184"/>
    </location>
</feature>
<keyword evidence="11" id="KW-1185">Reference proteome</keyword>
<dbReference type="InterPro" id="IPR023213">
    <property type="entry name" value="CAT-like_dom_sf"/>
</dbReference>
<dbReference type="InterPro" id="IPR045851">
    <property type="entry name" value="AMP-bd_C_sf"/>
</dbReference>
<dbReference type="Pfam" id="PF00668">
    <property type="entry name" value="Condensation"/>
    <property type="match status" value="6"/>
</dbReference>
<dbReference type="Gene3D" id="3.30.559.10">
    <property type="entry name" value="Chloramphenicol acetyltransferase-like domain"/>
    <property type="match status" value="6"/>
</dbReference>
<dbReference type="CDD" id="cd19534">
    <property type="entry name" value="E_NRPS"/>
    <property type="match status" value="2"/>
</dbReference>
<feature type="region of interest" description="Disordered" evidence="8">
    <location>
        <begin position="5243"/>
        <end position="5274"/>
    </location>
</feature>
<organism evidence="10 11">
    <name type="scientific">Aspergillus coremiiformis</name>
    <dbReference type="NCBI Taxonomy" id="138285"/>
    <lineage>
        <taxon>Eukaryota</taxon>
        <taxon>Fungi</taxon>
        <taxon>Dikarya</taxon>
        <taxon>Ascomycota</taxon>
        <taxon>Pezizomycotina</taxon>
        <taxon>Eurotiomycetes</taxon>
        <taxon>Eurotiomycetidae</taxon>
        <taxon>Eurotiales</taxon>
        <taxon>Aspergillaceae</taxon>
        <taxon>Aspergillus</taxon>
        <taxon>Aspergillus subgen. Circumdati</taxon>
    </lineage>
</organism>
<dbReference type="InterPro" id="IPR042099">
    <property type="entry name" value="ANL_N_sf"/>
</dbReference>
<dbReference type="Gene3D" id="3.40.50.12780">
    <property type="entry name" value="N-terminal domain of ligase-like"/>
    <property type="match status" value="3"/>
</dbReference>
<evidence type="ECO:0000256" key="4">
    <source>
        <dbReference type="ARBA" id="ARBA00022598"/>
    </source>
</evidence>
<gene>
    <name evidence="10" type="ORF">BDV28DRAFT_25711</name>
</gene>
<keyword evidence="2" id="KW-0596">Phosphopantetheine</keyword>